<dbReference type="InterPro" id="IPR003423">
    <property type="entry name" value="OMP_efflux"/>
</dbReference>
<comment type="similarity">
    <text evidence="2">Belongs to the outer membrane factor (OMF) (TC 1.B.17) family.</text>
</comment>
<evidence type="ECO:0000256" key="8">
    <source>
        <dbReference type="SAM" id="Coils"/>
    </source>
</evidence>
<evidence type="ECO:0000256" key="5">
    <source>
        <dbReference type="ARBA" id="ARBA00022692"/>
    </source>
</evidence>
<keyword evidence="10" id="KW-1185">Reference proteome</keyword>
<keyword evidence="5" id="KW-0812">Transmembrane</keyword>
<dbReference type="PANTHER" id="PTHR30026">
    <property type="entry name" value="OUTER MEMBRANE PROTEIN TOLC"/>
    <property type="match status" value="1"/>
</dbReference>
<dbReference type="Gene3D" id="1.20.1600.10">
    <property type="entry name" value="Outer membrane efflux proteins (OEP)"/>
    <property type="match status" value="1"/>
</dbReference>
<keyword evidence="7" id="KW-0998">Cell outer membrane</keyword>
<comment type="subcellular location">
    <subcellularLocation>
        <location evidence="1">Cell outer membrane</location>
    </subcellularLocation>
</comment>
<reference evidence="9 10" key="1">
    <citation type="submission" date="2020-12" db="EMBL/GenBank/DDBJ databases">
        <title>Whole genome sequences of gut porcine anaerobes.</title>
        <authorList>
            <person name="Kubasova T."/>
            <person name="Jahodarova E."/>
            <person name="Rychlik I."/>
        </authorList>
    </citation>
    <scope>NUCLEOTIDE SEQUENCE [LARGE SCALE GENOMIC DNA]</scope>
    <source>
        <strain evidence="9 10">An925</strain>
    </source>
</reference>
<keyword evidence="3" id="KW-0813">Transport</keyword>
<evidence type="ECO:0000256" key="3">
    <source>
        <dbReference type="ARBA" id="ARBA00022448"/>
    </source>
</evidence>
<proteinExistence type="inferred from homology"/>
<name>A0ABS9CFH4_9BACT</name>
<dbReference type="Pfam" id="PF02321">
    <property type="entry name" value="OEP"/>
    <property type="match status" value="2"/>
</dbReference>
<feature type="coiled-coil region" evidence="8">
    <location>
        <begin position="110"/>
        <end position="137"/>
    </location>
</feature>
<evidence type="ECO:0000256" key="2">
    <source>
        <dbReference type="ARBA" id="ARBA00007613"/>
    </source>
</evidence>
<dbReference type="Proteomes" id="UP001200470">
    <property type="component" value="Unassembled WGS sequence"/>
</dbReference>
<keyword evidence="4" id="KW-1134">Transmembrane beta strand</keyword>
<comment type="caution">
    <text evidence="9">The sequence shown here is derived from an EMBL/GenBank/DDBJ whole genome shotgun (WGS) entry which is preliminary data.</text>
</comment>
<dbReference type="InterPro" id="IPR051906">
    <property type="entry name" value="TolC-like"/>
</dbReference>
<dbReference type="PANTHER" id="PTHR30026:SF20">
    <property type="entry name" value="OUTER MEMBRANE PROTEIN TOLC"/>
    <property type="match status" value="1"/>
</dbReference>
<evidence type="ECO:0000256" key="4">
    <source>
        <dbReference type="ARBA" id="ARBA00022452"/>
    </source>
</evidence>
<gene>
    <name evidence="9" type="ORF">I6E12_02965</name>
</gene>
<keyword evidence="6" id="KW-0472">Membrane</keyword>
<dbReference type="SUPFAM" id="SSF56954">
    <property type="entry name" value="Outer membrane efflux proteins (OEP)"/>
    <property type="match status" value="1"/>
</dbReference>
<evidence type="ECO:0000256" key="6">
    <source>
        <dbReference type="ARBA" id="ARBA00023136"/>
    </source>
</evidence>
<organism evidence="9 10">
    <name type="scientific">Xylanibacter brevis</name>
    <dbReference type="NCBI Taxonomy" id="83231"/>
    <lineage>
        <taxon>Bacteria</taxon>
        <taxon>Pseudomonadati</taxon>
        <taxon>Bacteroidota</taxon>
        <taxon>Bacteroidia</taxon>
        <taxon>Bacteroidales</taxon>
        <taxon>Prevotellaceae</taxon>
        <taxon>Xylanibacter</taxon>
    </lineage>
</organism>
<evidence type="ECO:0000313" key="10">
    <source>
        <dbReference type="Proteomes" id="UP001200470"/>
    </source>
</evidence>
<protein>
    <submittedName>
        <fullName evidence="9">TolC family protein</fullName>
    </submittedName>
</protein>
<accession>A0ABS9CFH4</accession>
<evidence type="ECO:0000313" key="9">
    <source>
        <dbReference type="EMBL" id="MCF2563072.1"/>
    </source>
</evidence>
<dbReference type="EMBL" id="JADYTN010000004">
    <property type="protein sequence ID" value="MCF2563072.1"/>
    <property type="molecule type" value="Genomic_DNA"/>
</dbReference>
<keyword evidence="8" id="KW-0175">Coiled coil</keyword>
<evidence type="ECO:0000256" key="1">
    <source>
        <dbReference type="ARBA" id="ARBA00004442"/>
    </source>
</evidence>
<evidence type="ECO:0000256" key="7">
    <source>
        <dbReference type="ARBA" id="ARBA00023237"/>
    </source>
</evidence>
<sequence>MAAALLTAAAMPAQTPSQRQWTLRECADYAVAHNISIRQQRNQCSQQAVQLHTAKHRRLPDLYASASESFSFGRGLTMENTYADRNTSSTSLALSASVPLFTGFEIPNTVKLRQLNLEAATQDLEKARNDIRMQVAQAYVQILYNMEIADVAQRQVTIDSMQVARLQSFVDHGKASIAQLSQQQATLGQALSTATQAAGNVRLALLDLSQLLELPSPDGFQIVRPATTAIAAIPASPEVVFAEAVALKPEVQAEQLRLHASDRSIRIAQAGYYPTLSLNGGLQTNYYKTSGLAADGFGKQLKNNFAQYIGISLSIPIFNRFTTRNSVRMARLDRDNQALQLDLVKKRLYKEIQQVYYNAVAAQAKYESSLLACQSGSEAFTLTRAKYENGKATVTEFNEAKSQLLKAESDLVQARYEYLYQTALLDFYRGKPLQF</sequence>